<comment type="caution">
    <text evidence="1">The sequence shown here is derived from an EMBL/GenBank/DDBJ whole genome shotgun (WGS) entry which is preliminary data.</text>
</comment>
<keyword evidence="2" id="KW-1185">Reference proteome</keyword>
<accession>A0ABT3L635</accession>
<dbReference type="EMBL" id="JAIHOM010000051">
    <property type="protein sequence ID" value="MCW6036945.1"/>
    <property type="molecule type" value="Genomic_DNA"/>
</dbReference>
<protein>
    <submittedName>
        <fullName evidence="1">Uncharacterized protein</fullName>
    </submittedName>
</protein>
<gene>
    <name evidence="1" type="ORF">K4A83_11815</name>
</gene>
<name>A0ABT3L635_9CYAN</name>
<sequence length="92" mass="10481">MIPTYFAGFNWILPPALTSVPPEQLIIRTVNDLEYTTMNPDYLSEREIGFWSTPDQCWATPLPCTPFLTHDDIKLRDPKQGIGGGFIRNDQP</sequence>
<dbReference type="Proteomes" id="UP001526426">
    <property type="component" value="Unassembled WGS sequence"/>
</dbReference>
<organism evidence="1 2">
    <name type="scientific">Spirulina subsalsa FACHB-351</name>
    <dbReference type="NCBI Taxonomy" id="234711"/>
    <lineage>
        <taxon>Bacteria</taxon>
        <taxon>Bacillati</taxon>
        <taxon>Cyanobacteriota</taxon>
        <taxon>Cyanophyceae</taxon>
        <taxon>Spirulinales</taxon>
        <taxon>Spirulinaceae</taxon>
        <taxon>Spirulina</taxon>
    </lineage>
</organism>
<dbReference type="RefSeq" id="WP_265264772.1">
    <property type="nucleotide sequence ID" value="NZ_JAIHOM010000051.1"/>
</dbReference>
<reference evidence="1 2" key="1">
    <citation type="submission" date="2021-08" db="EMBL/GenBank/DDBJ databases">
        <title>Draft genome sequence of Spirulina subsalsa with high tolerance to salinity and hype-accumulation of phycocyanin.</title>
        <authorList>
            <person name="Pei H."/>
            <person name="Jiang L."/>
        </authorList>
    </citation>
    <scope>NUCLEOTIDE SEQUENCE [LARGE SCALE GENOMIC DNA]</scope>
    <source>
        <strain evidence="1 2">FACHB-351</strain>
    </source>
</reference>
<proteinExistence type="predicted"/>
<evidence type="ECO:0000313" key="2">
    <source>
        <dbReference type="Proteomes" id="UP001526426"/>
    </source>
</evidence>
<evidence type="ECO:0000313" key="1">
    <source>
        <dbReference type="EMBL" id="MCW6036945.1"/>
    </source>
</evidence>